<organism evidence="2 3">
    <name type="scientific">Sphaeroforma arctica JP610</name>
    <dbReference type="NCBI Taxonomy" id="667725"/>
    <lineage>
        <taxon>Eukaryota</taxon>
        <taxon>Ichthyosporea</taxon>
        <taxon>Ichthyophonida</taxon>
        <taxon>Sphaeroforma</taxon>
    </lineage>
</organism>
<name>A0A0L0FEQ6_9EUKA</name>
<gene>
    <name evidence="2" type="ORF">SARC_12919</name>
</gene>
<proteinExistence type="predicted"/>
<sequence>MGRPRRATAEPVSYAENTKDSFLASALNHNSKGMGQYLSSTSMSTTIPTQRKRVRKDSIVDSAEANKENVIKKADKPDSKSKAKKGKDTKLIKSQAGVKNPNKPVGLSKRPRIEKPPISKEVVSSVKPNIKKG</sequence>
<feature type="region of interest" description="Disordered" evidence="1">
    <location>
        <begin position="31"/>
        <end position="133"/>
    </location>
</feature>
<dbReference type="AlphaFoldDB" id="A0A0L0FEQ6"/>
<feature type="compositionally biased region" description="Basic and acidic residues" evidence="1">
    <location>
        <begin position="56"/>
        <end position="91"/>
    </location>
</feature>
<reference evidence="2 3" key="1">
    <citation type="submission" date="2011-02" db="EMBL/GenBank/DDBJ databases">
        <title>The Genome Sequence of Sphaeroforma arctica JP610.</title>
        <authorList>
            <consortium name="The Broad Institute Genome Sequencing Platform"/>
            <person name="Russ C."/>
            <person name="Cuomo C."/>
            <person name="Young S.K."/>
            <person name="Zeng Q."/>
            <person name="Gargeya S."/>
            <person name="Alvarado L."/>
            <person name="Berlin A."/>
            <person name="Chapman S.B."/>
            <person name="Chen Z."/>
            <person name="Freedman E."/>
            <person name="Gellesch M."/>
            <person name="Goldberg J."/>
            <person name="Griggs A."/>
            <person name="Gujja S."/>
            <person name="Heilman E."/>
            <person name="Heiman D."/>
            <person name="Howarth C."/>
            <person name="Mehta T."/>
            <person name="Neiman D."/>
            <person name="Pearson M."/>
            <person name="Roberts A."/>
            <person name="Saif S."/>
            <person name="Shea T."/>
            <person name="Shenoy N."/>
            <person name="Sisk P."/>
            <person name="Stolte C."/>
            <person name="Sykes S."/>
            <person name="White J."/>
            <person name="Yandava C."/>
            <person name="Burger G."/>
            <person name="Gray M.W."/>
            <person name="Holland P.W.H."/>
            <person name="King N."/>
            <person name="Lang F.B.F."/>
            <person name="Roger A.J."/>
            <person name="Ruiz-Trillo I."/>
            <person name="Haas B."/>
            <person name="Nusbaum C."/>
            <person name="Birren B."/>
        </authorList>
    </citation>
    <scope>NUCLEOTIDE SEQUENCE [LARGE SCALE GENOMIC DNA]</scope>
    <source>
        <strain evidence="2 3">JP610</strain>
    </source>
</reference>
<feature type="compositionally biased region" description="Polar residues" evidence="1">
    <location>
        <begin position="31"/>
        <end position="49"/>
    </location>
</feature>
<keyword evidence="3" id="KW-1185">Reference proteome</keyword>
<dbReference type="EMBL" id="KQ244312">
    <property type="protein sequence ID" value="KNC74538.1"/>
    <property type="molecule type" value="Genomic_DNA"/>
</dbReference>
<dbReference type="RefSeq" id="XP_014148440.1">
    <property type="nucleotide sequence ID" value="XM_014292965.1"/>
</dbReference>
<evidence type="ECO:0000313" key="2">
    <source>
        <dbReference type="EMBL" id="KNC74538.1"/>
    </source>
</evidence>
<evidence type="ECO:0000313" key="3">
    <source>
        <dbReference type="Proteomes" id="UP000054560"/>
    </source>
</evidence>
<protein>
    <submittedName>
        <fullName evidence="2">Uncharacterized protein</fullName>
    </submittedName>
</protein>
<accession>A0A0L0FEQ6</accession>
<evidence type="ECO:0000256" key="1">
    <source>
        <dbReference type="SAM" id="MobiDB-lite"/>
    </source>
</evidence>
<dbReference type="GeneID" id="25913423"/>
<dbReference type="Proteomes" id="UP000054560">
    <property type="component" value="Unassembled WGS sequence"/>
</dbReference>